<evidence type="ECO:0000313" key="2">
    <source>
        <dbReference type="WBParaSite" id="Minc3s03302g33464"/>
    </source>
</evidence>
<reference evidence="2" key="1">
    <citation type="submission" date="2022-11" db="UniProtKB">
        <authorList>
            <consortium name="WormBaseParasite"/>
        </authorList>
    </citation>
    <scope>IDENTIFICATION</scope>
</reference>
<sequence length="58" mass="6671">MKGKTKKIRIMLKVPRGRRPNTKYPRVQACKSIAPYMFPLFPITQPSGQTIRQPGTEQ</sequence>
<dbReference type="Proteomes" id="UP000887563">
    <property type="component" value="Unplaced"/>
</dbReference>
<proteinExistence type="predicted"/>
<protein>
    <submittedName>
        <fullName evidence="2">Uncharacterized protein</fullName>
    </submittedName>
</protein>
<dbReference type="WBParaSite" id="Minc3s03302g33464">
    <property type="protein sequence ID" value="Minc3s03302g33464"/>
    <property type="gene ID" value="Minc3s03302g33464"/>
</dbReference>
<dbReference type="AlphaFoldDB" id="A0A914N030"/>
<organism evidence="1 2">
    <name type="scientific">Meloidogyne incognita</name>
    <name type="common">Southern root-knot nematode worm</name>
    <name type="synonym">Oxyuris incognita</name>
    <dbReference type="NCBI Taxonomy" id="6306"/>
    <lineage>
        <taxon>Eukaryota</taxon>
        <taxon>Metazoa</taxon>
        <taxon>Ecdysozoa</taxon>
        <taxon>Nematoda</taxon>
        <taxon>Chromadorea</taxon>
        <taxon>Rhabditida</taxon>
        <taxon>Tylenchina</taxon>
        <taxon>Tylenchomorpha</taxon>
        <taxon>Tylenchoidea</taxon>
        <taxon>Meloidogynidae</taxon>
        <taxon>Meloidogyninae</taxon>
        <taxon>Meloidogyne</taxon>
        <taxon>Meloidogyne incognita group</taxon>
    </lineage>
</organism>
<keyword evidence="1" id="KW-1185">Reference proteome</keyword>
<evidence type="ECO:0000313" key="1">
    <source>
        <dbReference type="Proteomes" id="UP000887563"/>
    </source>
</evidence>
<accession>A0A914N030</accession>
<name>A0A914N030_MELIC</name>